<dbReference type="EMBL" id="JAPDPI010000007">
    <property type="protein sequence ID" value="MCW3805071.1"/>
    <property type="molecule type" value="Genomic_DNA"/>
</dbReference>
<protein>
    <submittedName>
        <fullName evidence="2">Uncharacterized protein</fullName>
    </submittedName>
</protein>
<keyword evidence="1" id="KW-0812">Transmembrane</keyword>
<dbReference type="RefSeq" id="WP_301198309.1">
    <property type="nucleotide sequence ID" value="NZ_JAPDPI010000007.1"/>
</dbReference>
<feature type="transmembrane region" description="Helical" evidence="1">
    <location>
        <begin position="12"/>
        <end position="31"/>
    </location>
</feature>
<evidence type="ECO:0000313" key="3">
    <source>
        <dbReference type="Proteomes" id="UP001207408"/>
    </source>
</evidence>
<accession>A0AAE3MC78</accession>
<evidence type="ECO:0000313" key="2">
    <source>
        <dbReference type="EMBL" id="MCW3805071.1"/>
    </source>
</evidence>
<keyword evidence="1" id="KW-0472">Membrane</keyword>
<feature type="transmembrane region" description="Helical" evidence="1">
    <location>
        <begin position="43"/>
        <end position="62"/>
    </location>
</feature>
<keyword evidence="1" id="KW-1133">Transmembrane helix</keyword>
<keyword evidence="3" id="KW-1185">Reference proteome</keyword>
<evidence type="ECO:0000256" key="1">
    <source>
        <dbReference type="SAM" id="Phobius"/>
    </source>
</evidence>
<dbReference type="AlphaFoldDB" id="A0AAE3MC78"/>
<comment type="caution">
    <text evidence="2">The sequence shown here is derived from an EMBL/GenBank/DDBJ whole genome shotgun (WGS) entry which is preliminary data.</text>
</comment>
<dbReference type="Proteomes" id="UP001207408">
    <property type="component" value="Unassembled WGS sequence"/>
</dbReference>
<name>A0AAE3MC78_9BACT</name>
<proteinExistence type="predicted"/>
<organism evidence="2 3">
    <name type="scientific">Plebeiibacterium marinum</name>
    <dbReference type="NCBI Taxonomy" id="2992111"/>
    <lineage>
        <taxon>Bacteria</taxon>
        <taxon>Pseudomonadati</taxon>
        <taxon>Bacteroidota</taxon>
        <taxon>Bacteroidia</taxon>
        <taxon>Marinilabiliales</taxon>
        <taxon>Marinilabiliaceae</taxon>
        <taxon>Plebeiibacterium</taxon>
    </lineage>
</organism>
<gene>
    <name evidence="2" type="ORF">OM074_05500</name>
</gene>
<sequence length="150" mass="17612">MENRKTAGAFQLLLTILTLVFLTLFICSQIFSTISLPEIQWGSGILTVFTVFYFMSGGFYYIELSKADDHFEIKFYNSFPFSRQFKMYRIPIAAFIKYDISGSKLFKRKLILYQMSSSQMAKYPPIYISAMSKKDEQKLRTFFNNLKIEQ</sequence>
<reference evidence="2" key="1">
    <citation type="submission" date="2022-10" db="EMBL/GenBank/DDBJ databases">
        <authorList>
            <person name="Yu W.X."/>
        </authorList>
    </citation>
    <scope>NUCLEOTIDE SEQUENCE</scope>
    <source>
        <strain evidence="2">D04</strain>
    </source>
</reference>